<dbReference type="FunFam" id="2.40.160.50:FF:000008">
    <property type="entry name" value="Mitochondrial outer membrane beta-barrel protein Tob55"/>
    <property type="match status" value="1"/>
</dbReference>
<keyword evidence="5" id="KW-0472">Membrane</keyword>
<dbReference type="InterPro" id="IPR039910">
    <property type="entry name" value="D15-like"/>
</dbReference>
<dbReference type="EMBL" id="VICG01000001">
    <property type="protein sequence ID" value="KAA8576537.1"/>
    <property type="molecule type" value="Genomic_DNA"/>
</dbReference>
<dbReference type="Pfam" id="PF01103">
    <property type="entry name" value="Omp85"/>
    <property type="match status" value="1"/>
</dbReference>
<keyword evidence="3" id="KW-1134">Transmembrane beta strand</keyword>
<evidence type="ECO:0000256" key="5">
    <source>
        <dbReference type="ARBA" id="ARBA00023136"/>
    </source>
</evidence>
<dbReference type="GO" id="GO:0005741">
    <property type="term" value="C:mitochondrial outer membrane"/>
    <property type="evidence" value="ECO:0007669"/>
    <property type="project" value="UniProtKB-SubCell"/>
</dbReference>
<keyword evidence="8" id="KW-1185">Reference proteome</keyword>
<dbReference type="VEuPathDB" id="FungiDB:MFRU_009g03630"/>
<comment type="similarity">
    <text evidence="2">Belongs to the SAM50/omp85 family.</text>
</comment>
<comment type="subcellular location">
    <subcellularLocation>
        <location evidence="1">Mitochondrion outer membrane</location>
        <topology evidence="1">Multi-pass membrane protein</topology>
    </subcellularLocation>
</comment>
<feature type="domain" description="Bacterial surface antigen (D15)" evidence="6">
    <location>
        <begin position="171"/>
        <end position="477"/>
    </location>
</feature>
<evidence type="ECO:0000259" key="6">
    <source>
        <dbReference type="Pfam" id="PF01103"/>
    </source>
</evidence>
<evidence type="ECO:0000256" key="1">
    <source>
        <dbReference type="ARBA" id="ARBA00004374"/>
    </source>
</evidence>
<dbReference type="VEuPathDB" id="FungiDB:MFRU_009g03640"/>
<dbReference type="Gene3D" id="2.40.160.50">
    <property type="entry name" value="membrane protein fhac: a member of the omp85/tpsb transporter family"/>
    <property type="match status" value="1"/>
</dbReference>
<sequence>MTSPNGTKGTLVESLLKTDPKSQEELEKAIAEKHMGYALEAAQRNGELIGNNSTKPVTISSIRLLGPSRTRRSFLDGIFKPLLSANRDEPYKLSEALQELSIATNKLRRHGIFHDDISMFIDKPDPTDPSSTPSDIDIYIRARERGVITLKTGTDLGNAEGSAYGNAQWRNIFGGAETLNVNAATGTRTRSAYQATFETPFLSDPDKRVAVDILSSSTSKPWASHEEVLKGGGIKYSWASGGGSTHQVGYNGVWRQVTGLAGNASPTVRNDAGDTVKSSITHTWLKDERNHPILPNQGYLLKTISEIAGWGPLKGDVGFWKSELESSGAVKVPGIPGASLTAGIRAGVLYPLGVGFGTAAKPSRINDRFQLGGPTDVRGFKIGGLGPRDRQDAVGGDIYAASSINLLLPLPRVDISTPLRLQLFANAGRLLALKAPDKNTSKNVYGTIAELGKEIPSLAVGIGMVYAHPVARFEFEFWSTNRCEKGRRNQEGTTVRENRKTVTTLDLITSSKLCIRYLKNFSRNPALEMAPRTIEFRSALDSSSYQSPDGGSSYAPLRKKVIDIAIAMGYDAATMVECGVSWSDDHDPFQHVKNAAYVHYVNQCKFREFQSFEPYLGTEKFQDMLNLRHMGPVVKTYTVDLKRPVKFPDALIVANHITEVLPDRYVGVTSIWSLKQQVIVADCKACVVFFDYDRGVPANLLEAGGAYKELYEALKQRLGQESEVAAKWEKQHPKRARASL</sequence>
<dbReference type="Proteomes" id="UP000322873">
    <property type="component" value="Unassembled WGS sequence"/>
</dbReference>
<dbReference type="GO" id="GO:0045040">
    <property type="term" value="P:protein insertion into mitochondrial outer membrane"/>
    <property type="evidence" value="ECO:0007669"/>
    <property type="project" value="TreeGrafter"/>
</dbReference>
<gene>
    <name evidence="7" type="ORF">EYC84_006645</name>
</gene>
<accession>A0A5M9K6R1</accession>
<dbReference type="PANTHER" id="PTHR12815">
    <property type="entry name" value="SORTING AND ASSEMBLY MACHINERY SAMM50 PROTEIN FAMILY MEMBER"/>
    <property type="match status" value="1"/>
</dbReference>
<evidence type="ECO:0000256" key="4">
    <source>
        <dbReference type="ARBA" id="ARBA00022692"/>
    </source>
</evidence>
<evidence type="ECO:0000256" key="3">
    <source>
        <dbReference type="ARBA" id="ARBA00022452"/>
    </source>
</evidence>
<dbReference type="SUPFAM" id="SSF54637">
    <property type="entry name" value="Thioesterase/thiol ester dehydrase-isomerase"/>
    <property type="match status" value="1"/>
</dbReference>
<proteinExistence type="inferred from homology"/>
<evidence type="ECO:0000313" key="8">
    <source>
        <dbReference type="Proteomes" id="UP000322873"/>
    </source>
</evidence>
<dbReference type="Gene3D" id="3.10.129.10">
    <property type="entry name" value="Hotdog Thioesterase"/>
    <property type="match status" value="1"/>
</dbReference>
<dbReference type="AlphaFoldDB" id="A0A5M9K6R1"/>
<dbReference type="InterPro" id="IPR000184">
    <property type="entry name" value="Bac_surfAg_D15"/>
</dbReference>
<reference evidence="7 8" key="1">
    <citation type="submission" date="2019-06" db="EMBL/GenBank/DDBJ databases">
        <title>Genome Sequence of the Brown Rot Fungal Pathogen Monilinia fructicola.</title>
        <authorList>
            <person name="De Miccolis Angelini R.M."/>
            <person name="Landi L."/>
            <person name="Abate D."/>
            <person name="Pollastro S."/>
            <person name="Romanazzi G."/>
            <person name="Faretra F."/>
        </authorList>
    </citation>
    <scope>NUCLEOTIDE SEQUENCE [LARGE SCALE GENOMIC DNA]</scope>
    <source>
        <strain evidence="7 8">Mfrc123</strain>
    </source>
</reference>
<evidence type="ECO:0000313" key="7">
    <source>
        <dbReference type="EMBL" id="KAA8576537.1"/>
    </source>
</evidence>
<comment type="caution">
    <text evidence="7">The sequence shown here is derived from an EMBL/GenBank/DDBJ whole genome shotgun (WGS) entry which is preliminary data.</text>
</comment>
<keyword evidence="4" id="KW-0812">Transmembrane</keyword>
<dbReference type="InterPro" id="IPR029069">
    <property type="entry name" value="HotDog_dom_sf"/>
</dbReference>
<name>A0A5M9K6R1_MONFR</name>
<dbReference type="Pfam" id="PF13279">
    <property type="entry name" value="4HBT_2"/>
    <property type="match status" value="1"/>
</dbReference>
<evidence type="ECO:0000256" key="2">
    <source>
        <dbReference type="ARBA" id="ARBA00010913"/>
    </source>
</evidence>
<protein>
    <recommendedName>
        <fullName evidence="6">Bacterial surface antigen (D15) domain-containing protein</fullName>
    </recommendedName>
</protein>
<organism evidence="7 8">
    <name type="scientific">Monilinia fructicola</name>
    <name type="common">Brown rot fungus</name>
    <name type="synonym">Ciboria fructicola</name>
    <dbReference type="NCBI Taxonomy" id="38448"/>
    <lineage>
        <taxon>Eukaryota</taxon>
        <taxon>Fungi</taxon>
        <taxon>Dikarya</taxon>
        <taxon>Ascomycota</taxon>
        <taxon>Pezizomycotina</taxon>
        <taxon>Leotiomycetes</taxon>
        <taxon>Helotiales</taxon>
        <taxon>Sclerotiniaceae</taxon>
        <taxon>Monilinia</taxon>
    </lineage>
</organism>
<dbReference type="PANTHER" id="PTHR12815:SF18">
    <property type="entry name" value="SORTING AND ASSEMBLY MACHINERY COMPONENT 50 HOMOLOG"/>
    <property type="match status" value="1"/>
</dbReference>